<comment type="caution">
    <text evidence="11">The sequence shown here is derived from an EMBL/GenBank/DDBJ whole genome shotgun (WGS) entry which is preliminary data.</text>
</comment>
<dbReference type="PROSITE" id="PS51257">
    <property type="entry name" value="PROKAR_LIPOPROTEIN"/>
    <property type="match status" value="1"/>
</dbReference>
<feature type="transmembrane region" description="Helical" evidence="10">
    <location>
        <begin position="226"/>
        <end position="259"/>
    </location>
</feature>
<evidence type="ECO:0000256" key="2">
    <source>
        <dbReference type="ARBA" id="ARBA00007935"/>
    </source>
</evidence>
<dbReference type="FunFam" id="1.10.3470.10:FF:000004">
    <property type="entry name" value="Iron compound ABC transporter, permease"/>
    <property type="match status" value="1"/>
</dbReference>
<comment type="subcellular location">
    <subcellularLocation>
        <location evidence="1">Cell membrane</location>
        <topology evidence="1">Multi-pass membrane protein</topology>
    </subcellularLocation>
</comment>
<dbReference type="Pfam" id="PF01032">
    <property type="entry name" value="FecCD"/>
    <property type="match status" value="1"/>
</dbReference>
<evidence type="ECO:0000256" key="8">
    <source>
        <dbReference type="ARBA" id="ARBA00023004"/>
    </source>
</evidence>
<proteinExistence type="inferred from homology"/>
<feature type="transmembrane region" description="Helical" evidence="10">
    <location>
        <begin position="292"/>
        <end position="313"/>
    </location>
</feature>
<organism evidence="11 12">
    <name type="scientific">Streptococcus mitis</name>
    <dbReference type="NCBI Taxonomy" id="28037"/>
    <lineage>
        <taxon>Bacteria</taxon>
        <taxon>Bacillati</taxon>
        <taxon>Bacillota</taxon>
        <taxon>Bacilli</taxon>
        <taxon>Lactobacillales</taxon>
        <taxon>Streptococcaceae</taxon>
        <taxon>Streptococcus</taxon>
        <taxon>Streptococcus mitis group</taxon>
    </lineage>
</organism>
<keyword evidence="5" id="KW-0410">Iron transport</keyword>
<comment type="similarity">
    <text evidence="2">Belongs to the binding-protein-dependent transport system permease family. FecCD subfamily.</text>
</comment>
<name>A0A081QVL4_STRMT</name>
<evidence type="ECO:0000256" key="7">
    <source>
        <dbReference type="ARBA" id="ARBA00022989"/>
    </source>
</evidence>
<feature type="transmembrane region" description="Helical" evidence="10">
    <location>
        <begin position="176"/>
        <end position="196"/>
    </location>
</feature>
<gene>
    <name evidence="11" type="ORF">SK578_0352</name>
</gene>
<dbReference type="GO" id="GO:0022857">
    <property type="term" value="F:transmembrane transporter activity"/>
    <property type="evidence" value="ECO:0007669"/>
    <property type="project" value="InterPro"/>
</dbReference>
<dbReference type="PATRIC" id="fig|28037.93.peg.339"/>
<keyword evidence="5" id="KW-0406">Ion transport</keyword>
<dbReference type="RefSeq" id="WP_042750155.1">
    <property type="nucleotide sequence ID" value="NZ_JPFY01000011.1"/>
</dbReference>
<evidence type="ECO:0000313" key="12">
    <source>
        <dbReference type="Proteomes" id="UP000028089"/>
    </source>
</evidence>
<protein>
    <submittedName>
        <fullName evidence="11">FecCD transport family protein</fullName>
    </submittedName>
</protein>
<keyword evidence="3" id="KW-0813">Transport</keyword>
<dbReference type="GO" id="GO:0033214">
    <property type="term" value="P:siderophore-iron import into cell"/>
    <property type="evidence" value="ECO:0007669"/>
    <property type="project" value="TreeGrafter"/>
</dbReference>
<feature type="transmembrane region" description="Helical" evidence="10">
    <location>
        <begin position="266"/>
        <end position="286"/>
    </location>
</feature>
<evidence type="ECO:0000256" key="4">
    <source>
        <dbReference type="ARBA" id="ARBA00022475"/>
    </source>
</evidence>
<dbReference type="GO" id="GO:0005886">
    <property type="term" value="C:plasma membrane"/>
    <property type="evidence" value="ECO:0007669"/>
    <property type="project" value="UniProtKB-SubCell"/>
</dbReference>
<evidence type="ECO:0000256" key="1">
    <source>
        <dbReference type="ARBA" id="ARBA00004651"/>
    </source>
</evidence>
<dbReference type="AlphaFoldDB" id="A0A081QVL4"/>
<reference evidence="11 12" key="1">
    <citation type="submission" date="2014-05" db="EMBL/GenBank/DDBJ databases">
        <authorList>
            <person name="Daugherty S.C."/>
            <person name="Tallon L.J."/>
            <person name="Sadzewicz L."/>
            <person name="Kilian M."/>
            <person name="Tettelin H."/>
        </authorList>
    </citation>
    <scope>NUCLEOTIDE SEQUENCE [LARGE SCALE GENOMIC DNA]</scope>
    <source>
        <strain evidence="11 12">SK578</strain>
    </source>
</reference>
<dbReference type="InterPro" id="IPR000522">
    <property type="entry name" value="ABC_transptr_permease_BtuC"/>
</dbReference>
<keyword evidence="7 10" id="KW-1133">Transmembrane helix</keyword>
<accession>A0A081QVL4</accession>
<keyword evidence="6 10" id="KW-0812">Transmembrane</keyword>
<keyword evidence="8" id="KW-0408">Iron</keyword>
<evidence type="ECO:0000256" key="6">
    <source>
        <dbReference type="ARBA" id="ARBA00022692"/>
    </source>
</evidence>
<dbReference type="SUPFAM" id="SSF81345">
    <property type="entry name" value="ABC transporter involved in vitamin B12 uptake, BtuC"/>
    <property type="match status" value="1"/>
</dbReference>
<feature type="transmembrane region" description="Helical" evidence="10">
    <location>
        <begin position="103"/>
        <end position="120"/>
    </location>
</feature>
<dbReference type="Gene3D" id="1.10.3470.10">
    <property type="entry name" value="ABC transporter involved in vitamin B12 uptake, BtuC"/>
    <property type="match status" value="1"/>
</dbReference>
<sequence>MPSKSKHTKLFCLLIILAIGACLLYFWPISQLSAFAWKLRSQKIVVYLLVAIATGISTISFQTLTENRFLTPSILGIESFYVLLQTILLVFESKFLQFGKSPILEFLVLLLLQSLFFLALQGYLKTLMKQDLVFILLICLALGSLFRNISTFLQVLMDPNEYDKLQNSLFASFQHLNTSILAIGSLIILALTIFFFRKAVILDVLHLQRETAQILGLNVEKEQRELLWGIVLLTSTATALVGPMAFFGFMLANLTYLIVKDYRHKLLFIVTILVGFISLTLGQALIERVFALEIRISMIIESVGGFLFFILLYRRAVSETGKH</sequence>
<keyword evidence="4" id="KW-1003">Cell membrane</keyword>
<evidence type="ECO:0000256" key="9">
    <source>
        <dbReference type="ARBA" id="ARBA00023136"/>
    </source>
</evidence>
<dbReference type="PANTHER" id="PTHR30472">
    <property type="entry name" value="FERRIC ENTEROBACTIN TRANSPORT SYSTEM PERMEASE PROTEIN"/>
    <property type="match status" value="1"/>
</dbReference>
<feature type="transmembrane region" description="Helical" evidence="10">
    <location>
        <begin position="69"/>
        <end position="91"/>
    </location>
</feature>
<dbReference type="PANTHER" id="PTHR30472:SF19">
    <property type="entry name" value="PETROBACTIN IMPORT SYSTEM PERMEASE PROTEIN YCLO"/>
    <property type="match status" value="1"/>
</dbReference>
<dbReference type="EMBL" id="JPFY01000011">
    <property type="protein sequence ID" value="KEQ46987.1"/>
    <property type="molecule type" value="Genomic_DNA"/>
</dbReference>
<evidence type="ECO:0000313" key="11">
    <source>
        <dbReference type="EMBL" id="KEQ46987.1"/>
    </source>
</evidence>
<evidence type="ECO:0000256" key="3">
    <source>
        <dbReference type="ARBA" id="ARBA00022448"/>
    </source>
</evidence>
<dbReference type="InterPro" id="IPR037294">
    <property type="entry name" value="ABC_BtuC-like"/>
</dbReference>
<evidence type="ECO:0000256" key="5">
    <source>
        <dbReference type="ARBA" id="ARBA00022496"/>
    </source>
</evidence>
<feature type="transmembrane region" description="Helical" evidence="10">
    <location>
        <begin position="132"/>
        <end position="156"/>
    </location>
</feature>
<dbReference type="Proteomes" id="UP000028089">
    <property type="component" value="Unassembled WGS sequence"/>
</dbReference>
<evidence type="ECO:0000256" key="10">
    <source>
        <dbReference type="SAM" id="Phobius"/>
    </source>
</evidence>
<feature type="transmembrane region" description="Helical" evidence="10">
    <location>
        <begin position="44"/>
        <end position="63"/>
    </location>
</feature>
<keyword evidence="9 10" id="KW-0472">Membrane</keyword>
<feature type="transmembrane region" description="Helical" evidence="10">
    <location>
        <begin position="13"/>
        <end position="37"/>
    </location>
</feature>